<feature type="region of interest" description="Disordered" evidence="3">
    <location>
        <begin position="126"/>
        <end position="158"/>
    </location>
</feature>
<evidence type="ECO:0000256" key="2">
    <source>
        <dbReference type="ARBA" id="ARBA00022490"/>
    </source>
</evidence>
<dbReference type="Pfam" id="PF14637">
    <property type="entry name" value="FNIP_M"/>
    <property type="match status" value="2"/>
</dbReference>
<sequence>MYTLNEKVDYIPSKDQVRVVLFRECDFRGRRLLFDSNSVTKIPVSFTKSGEIIKAPEDDKFSEISNGYGYVYTKPQPDFNQLAEMVFGSVAMSFRGTYFKMHSLESPNRLMFTQVFSSPRLASHGRVSVSSRSDPHSLEHSKLDDSGASSTNSMSEHLSVHSTASDTVLVCRRHHSTPLDVPAANSVSVSIPSLIGDSGCCGDHSYTNVCNGPPSMWGSVCGDNGTSTMSLSSGNLYKRWLRRNSTSLENSGQSLANSGSIQEGDNVRSHHRGSKLGLALILHLTSGQEEELSQFLMEHVALLESMLWRARQVVEIASVKLQNFTSLMAEMAHFSAQYLVNLLSGSYLSMNLWLSLSSGCDNYNSISAFSASVSDRNAPVFTPELVESQRADLSSSNSSNSSCSTGMLKENDSSGDFHLFNFAKFLKTDPFNIRKNLFGESRIITAEKFVQDFCELLEDVDVKDTNFFMSTLLTAVLTYHLGWVNTCLPSTSNTALQSRHPFNPLWGEFSDLYGAVGHPTKIAQTIITGTNKKDLISKILLSMTYFIRCCDVDRRVPIRADVQEENRMVETICRQYSCIPKENYKKYEDHLKEIMNCNKDFFTNCNNNNNYCYKNNELEVSLRESVPVLKKSSGLTKTQTCLGDLSNLVKEDVPESRFDSSLTEPHTLKYENKFKSLYPNLAAVDTLENTKHESAIPSSDEIMKKVNTLCRVPSSTVLCHMDRKISDGIVEHRSQPHIINMEKQMRSNDLKSNVDMSGSTISNAPEKNRDVVFVLGEDEQLVGIKKESKTVDTPQESNSCIKQRPTYLNLSKHLLQVKNSSYNSFHDSDFTENLDNSLIKPSTSWSPSADKQVGEQPQKANGESRNTYSKKHPRSQSEPPDDRKSEDAKKKSKYRYSGVKFNLQQYPQILSNYMKSKNVEISNLHFGDKSLKLDELSSLSDTIISKYPELDEDYEEGEALQTPSNASELEFTSDLFVAPSTANQTKESNVDSPLNLLCSQHIPNTIIEESEKNCDENVKTVRKYSTSCSSYKMKVTNLPMPKSKFYKSMINPVRYTSSLMRAASDSYMPDMVLQGPIVPKQDWESKLKSDLALASQHSLIDQPVEEAVAVIANTDTWEVQLMSSHTFLIDKGSSGIRIGMSQLVSNMLESLLQMWKLKVPPHFCLMHIEQTLQELCMRSKALAELLLATEFCNMEQLTSTLHLEVNDVPLLLAVASTHSPQVTQKYGLSFQ</sequence>
<feature type="domain" description="UDENN FNIP1/2-type" evidence="4">
    <location>
        <begin position="12"/>
        <end position="1218"/>
    </location>
</feature>
<comment type="caution">
    <text evidence="5">The sequence shown here is derived from an EMBL/GenBank/DDBJ whole genome shotgun (WGS) entry which is preliminary data.</text>
</comment>
<dbReference type="GO" id="GO:0042030">
    <property type="term" value="F:ATPase inhibitor activity"/>
    <property type="evidence" value="ECO:0007669"/>
    <property type="project" value="TreeGrafter"/>
</dbReference>
<dbReference type="GO" id="GO:0051087">
    <property type="term" value="F:protein-folding chaperone binding"/>
    <property type="evidence" value="ECO:0007669"/>
    <property type="project" value="TreeGrafter"/>
</dbReference>
<name>A0A8J6HJN0_TENMO</name>
<evidence type="ECO:0000256" key="3">
    <source>
        <dbReference type="SAM" id="MobiDB-lite"/>
    </source>
</evidence>
<organism evidence="5 6">
    <name type="scientific">Tenebrio molitor</name>
    <name type="common">Yellow mealworm beetle</name>
    <dbReference type="NCBI Taxonomy" id="7067"/>
    <lineage>
        <taxon>Eukaryota</taxon>
        <taxon>Metazoa</taxon>
        <taxon>Ecdysozoa</taxon>
        <taxon>Arthropoda</taxon>
        <taxon>Hexapoda</taxon>
        <taxon>Insecta</taxon>
        <taxon>Pterygota</taxon>
        <taxon>Neoptera</taxon>
        <taxon>Endopterygota</taxon>
        <taxon>Coleoptera</taxon>
        <taxon>Polyphaga</taxon>
        <taxon>Cucujiformia</taxon>
        <taxon>Tenebrionidae</taxon>
        <taxon>Tenebrio</taxon>
    </lineage>
</organism>
<protein>
    <recommendedName>
        <fullName evidence="4">UDENN FNIP1/2-type domain-containing protein</fullName>
    </recommendedName>
</protein>
<proteinExistence type="predicted"/>
<dbReference type="PROSITE" id="PS51836">
    <property type="entry name" value="DENN_FNIP12"/>
    <property type="match status" value="1"/>
</dbReference>
<comment type="subcellular location">
    <subcellularLocation>
        <location evidence="1">Cytoplasm</location>
    </subcellularLocation>
</comment>
<feature type="region of interest" description="Disordered" evidence="3">
    <location>
        <begin position="249"/>
        <end position="268"/>
    </location>
</feature>
<feature type="compositionally biased region" description="Polar residues" evidence="3">
    <location>
        <begin position="249"/>
        <end position="263"/>
    </location>
</feature>
<dbReference type="InterPro" id="IPR028085">
    <property type="entry name" value="FNIP_mid_dom"/>
</dbReference>
<dbReference type="Pfam" id="PF14638">
    <property type="entry name" value="FNIP_C"/>
    <property type="match status" value="1"/>
</dbReference>
<dbReference type="PANTHER" id="PTHR21634:SF9">
    <property type="entry name" value="RE13835P"/>
    <property type="match status" value="1"/>
</dbReference>
<feature type="compositionally biased region" description="Basic and acidic residues" evidence="3">
    <location>
        <begin position="133"/>
        <end position="145"/>
    </location>
</feature>
<gene>
    <name evidence="5" type="ORF">GEV33_007485</name>
</gene>
<dbReference type="AlphaFoldDB" id="A0A8J6HJN0"/>
<dbReference type="GO" id="GO:0005737">
    <property type="term" value="C:cytoplasm"/>
    <property type="evidence" value="ECO:0007669"/>
    <property type="project" value="UniProtKB-SubCell"/>
</dbReference>
<keyword evidence="6" id="KW-1185">Reference proteome</keyword>
<dbReference type="Pfam" id="PF14636">
    <property type="entry name" value="FNIP_N"/>
    <property type="match status" value="1"/>
</dbReference>
<reference evidence="5" key="1">
    <citation type="journal article" date="2020" name="J Insects Food Feed">
        <title>The yellow mealworm (Tenebrio molitor) genome: a resource for the emerging insects as food and feed industry.</title>
        <authorList>
            <person name="Eriksson T."/>
            <person name="Andere A."/>
            <person name="Kelstrup H."/>
            <person name="Emery V."/>
            <person name="Picard C."/>
        </authorList>
    </citation>
    <scope>NUCLEOTIDE SEQUENCE</scope>
    <source>
        <strain evidence="5">Stoneville</strain>
        <tissue evidence="5">Whole head</tissue>
    </source>
</reference>
<dbReference type="PANTHER" id="PTHR21634">
    <property type="entry name" value="RE13835P"/>
    <property type="match status" value="1"/>
</dbReference>
<dbReference type="InterPro" id="IPR037545">
    <property type="entry name" value="DENN_FNIP1/2"/>
</dbReference>
<dbReference type="EMBL" id="JABDTM020023267">
    <property type="protein sequence ID" value="KAH0815306.1"/>
    <property type="molecule type" value="Genomic_DNA"/>
</dbReference>
<dbReference type="InterPro" id="IPR028084">
    <property type="entry name" value="FNIP_N_dom"/>
</dbReference>
<evidence type="ECO:0000313" key="6">
    <source>
        <dbReference type="Proteomes" id="UP000719412"/>
    </source>
</evidence>
<feature type="region of interest" description="Disordered" evidence="3">
    <location>
        <begin position="841"/>
        <end position="893"/>
    </location>
</feature>
<evidence type="ECO:0000259" key="4">
    <source>
        <dbReference type="PROSITE" id="PS51836"/>
    </source>
</evidence>
<feature type="compositionally biased region" description="Basic and acidic residues" evidence="3">
    <location>
        <begin position="880"/>
        <end position="889"/>
    </location>
</feature>
<dbReference type="InterPro" id="IPR028086">
    <property type="entry name" value="FNIP_C_dom"/>
</dbReference>
<feature type="compositionally biased region" description="Polar residues" evidence="3">
    <location>
        <begin position="147"/>
        <end position="158"/>
    </location>
</feature>
<accession>A0A8J6HJN0</accession>
<keyword evidence="2" id="KW-0963">Cytoplasm</keyword>
<reference evidence="5" key="2">
    <citation type="submission" date="2021-08" db="EMBL/GenBank/DDBJ databases">
        <authorList>
            <person name="Eriksson T."/>
        </authorList>
    </citation>
    <scope>NUCLEOTIDE SEQUENCE</scope>
    <source>
        <strain evidence="5">Stoneville</strain>
        <tissue evidence="5">Whole head</tissue>
    </source>
</reference>
<evidence type="ECO:0000256" key="1">
    <source>
        <dbReference type="ARBA" id="ARBA00004496"/>
    </source>
</evidence>
<evidence type="ECO:0000313" key="5">
    <source>
        <dbReference type="EMBL" id="KAH0815306.1"/>
    </source>
</evidence>
<feature type="compositionally biased region" description="Polar residues" evidence="3">
    <location>
        <begin position="858"/>
        <end position="867"/>
    </location>
</feature>
<dbReference type="Proteomes" id="UP000719412">
    <property type="component" value="Unassembled WGS sequence"/>
</dbReference>